<dbReference type="GO" id="GO:0030681">
    <property type="term" value="C:multimeric ribonuclease P complex"/>
    <property type="evidence" value="ECO:0007669"/>
    <property type="project" value="TreeGrafter"/>
</dbReference>
<dbReference type="AlphaFoldDB" id="A0A1X2IT80"/>
<accession>A0A1X2IT80</accession>
<dbReference type="EMBL" id="MCGE01000004">
    <property type="protein sequence ID" value="ORZ22005.1"/>
    <property type="molecule type" value="Genomic_DNA"/>
</dbReference>
<sequence length="379" mass="44033">MSQQLYLPDTDSQASYCDLSYFDYELHQATWKKIIDQHPFNHKLSLFLPHCSKKTVEAHLSEQQPFYYKTRLPLVKLLDSQFYSRHVKSTKDRLLLHTIGTRLDSDTVIVLDMTGHLILSMEKTTYETFGMVGKKQKEMDRKKSRYVIDIDLADAKMGPGNKTFDRLKWCFENTLTDEYDMVATSVDQVTGDTNEIEWPANIEATKQDIEMNLEEINHIDIPQWTPRLERNMATEKMDQQWEEDALQAMEWIGLVQTRANRLNSMSSGISAFLSTYQPPLPVAQNGLGTVITWTGLITPSFISNSLVNLRKLMVSKMVQDWASLTVWGYRDSPYTWGKRQHYYRLNGENDYSFLLFPPHSTNQQSFISMQMFGSQHIFS</sequence>
<dbReference type="Pfam" id="PF08584">
    <property type="entry name" value="Ribonuc_P_40"/>
    <property type="match status" value="1"/>
</dbReference>
<dbReference type="GO" id="GO:0004526">
    <property type="term" value="F:ribonuclease P activity"/>
    <property type="evidence" value="ECO:0007669"/>
    <property type="project" value="TreeGrafter"/>
</dbReference>
<dbReference type="STRING" id="90262.A0A1X2IT80"/>
<dbReference type="GO" id="GO:0000172">
    <property type="term" value="C:ribonuclease MRP complex"/>
    <property type="evidence" value="ECO:0007669"/>
    <property type="project" value="TreeGrafter"/>
</dbReference>
<evidence type="ECO:0000313" key="2">
    <source>
        <dbReference type="Proteomes" id="UP000193560"/>
    </source>
</evidence>
<reference evidence="1 2" key="1">
    <citation type="submission" date="2016-07" db="EMBL/GenBank/DDBJ databases">
        <title>Pervasive Adenine N6-methylation of Active Genes in Fungi.</title>
        <authorList>
            <consortium name="DOE Joint Genome Institute"/>
            <person name="Mondo S.J."/>
            <person name="Dannebaum R.O."/>
            <person name="Kuo R.C."/>
            <person name="Labutti K."/>
            <person name="Haridas S."/>
            <person name="Kuo A."/>
            <person name="Salamov A."/>
            <person name="Ahrendt S.R."/>
            <person name="Lipzen A."/>
            <person name="Sullivan W."/>
            <person name="Andreopoulos W.B."/>
            <person name="Clum A."/>
            <person name="Lindquist E."/>
            <person name="Daum C."/>
            <person name="Ramamoorthy G.K."/>
            <person name="Gryganskyi A."/>
            <person name="Culley D."/>
            <person name="Magnuson J.K."/>
            <person name="James T.Y."/>
            <person name="O'Malley M.A."/>
            <person name="Stajich J.E."/>
            <person name="Spatafora J.W."/>
            <person name="Visel A."/>
            <person name="Grigoriev I.V."/>
        </authorList>
    </citation>
    <scope>NUCLEOTIDE SEQUENCE [LARGE SCALE GENOMIC DNA]</scope>
    <source>
        <strain evidence="1 2">NRRL 1336</strain>
    </source>
</reference>
<evidence type="ECO:0000313" key="1">
    <source>
        <dbReference type="EMBL" id="ORZ22005.1"/>
    </source>
</evidence>
<dbReference type="Proteomes" id="UP000193560">
    <property type="component" value="Unassembled WGS sequence"/>
</dbReference>
<dbReference type="GO" id="GO:0000171">
    <property type="term" value="F:ribonuclease MRP activity"/>
    <property type="evidence" value="ECO:0007669"/>
    <property type="project" value="TreeGrafter"/>
</dbReference>
<protein>
    <submittedName>
        <fullName evidence="1">Ribonuclease P 40kDa subunit-domain-containing protein</fullName>
    </submittedName>
</protein>
<dbReference type="GO" id="GO:0001682">
    <property type="term" value="P:tRNA 5'-leader removal"/>
    <property type="evidence" value="ECO:0007669"/>
    <property type="project" value="InterPro"/>
</dbReference>
<comment type="caution">
    <text evidence="1">The sequence shown here is derived from an EMBL/GenBank/DDBJ whole genome shotgun (WGS) entry which is preliminary data.</text>
</comment>
<name>A0A1X2IT80_9FUNG</name>
<dbReference type="PANTHER" id="PTHR15396:SF1">
    <property type="entry name" value="RIBONUCLEASE P PROTEIN SUBUNIT P40"/>
    <property type="match status" value="1"/>
</dbReference>
<proteinExistence type="predicted"/>
<dbReference type="PANTHER" id="PTHR15396">
    <property type="entry name" value="RIBONUCLEASE P PROTEIN SUBUNIT P40"/>
    <property type="match status" value="1"/>
</dbReference>
<organism evidence="1 2">
    <name type="scientific">Absidia repens</name>
    <dbReference type="NCBI Taxonomy" id="90262"/>
    <lineage>
        <taxon>Eukaryota</taxon>
        <taxon>Fungi</taxon>
        <taxon>Fungi incertae sedis</taxon>
        <taxon>Mucoromycota</taxon>
        <taxon>Mucoromycotina</taxon>
        <taxon>Mucoromycetes</taxon>
        <taxon>Mucorales</taxon>
        <taxon>Cunninghamellaceae</taxon>
        <taxon>Absidia</taxon>
    </lineage>
</organism>
<dbReference type="OrthoDB" id="63112at2759"/>
<gene>
    <name evidence="1" type="ORF">BCR42DRAFT_344556</name>
</gene>
<dbReference type="GO" id="GO:0000447">
    <property type="term" value="P:endonucleolytic cleavage in ITS1 to separate SSU-rRNA from 5.8S rRNA and LSU-rRNA from tricistronic rRNA transcript (SSU-rRNA, 5.8S rRNA, LSU-rRNA)"/>
    <property type="evidence" value="ECO:0007669"/>
    <property type="project" value="TreeGrafter"/>
</dbReference>
<keyword evidence="2" id="KW-1185">Reference proteome</keyword>
<dbReference type="InterPro" id="IPR013893">
    <property type="entry name" value="RNase_P_Rpp40"/>
</dbReference>